<keyword evidence="5" id="KW-0961">Cell wall biogenesis/degradation</keyword>
<protein>
    <recommendedName>
        <fullName evidence="8">Pectin acetylesterase</fullName>
    </recommendedName>
</protein>
<gene>
    <name evidence="6" type="ORF">DCAF_LOCUS27544</name>
</gene>
<accession>A0AAV1SWL5</accession>
<keyword evidence="4" id="KW-0134">Cell wall</keyword>
<dbReference type="GO" id="GO:0052793">
    <property type="term" value="F:pectin acetylesterase activity"/>
    <property type="evidence" value="ECO:0007669"/>
    <property type="project" value="TreeGrafter"/>
</dbReference>
<comment type="subcellular location">
    <subcellularLocation>
        <location evidence="2">Secreted</location>
        <location evidence="2">Cell wall</location>
    </subcellularLocation>
</comment>
<evidence type="ECO:0000313" key="7">
    <source>
        <dbReference type="Proteomes" id="UP001314170"/>
    </source>
</evidence>
<keyword evidence="7" id="KW-1185">Reference proteome</keyword>
<comment type="function">
    <text evidence="1">Hydrolyzes acetyl esters in homogalacturonan regions of pectin. In type I primary cell wall, galacturonic acid residues of pectin can be acetylated at the O-2 and O-3 positions. Decreasing the degree of acetylation of pectin gels in vitro alters their physical properties.</text>
</comment>
<dbReference type="EMBL" id="CAWUPB010001197">
    <property type="protein sequence ID" value="CAK7357258.1"/>
    <property type="molecule type" value="Genomic_DNA"/>
</dbReference>
<dbReference type="PANTHER" id="PTHR21562">
    <property type="entry name" value="NOTUM-RELATED"/>
    <property type="match status" value="1"/>
</dbReference>
<comment type="caution">
    <text evidence="6">The sequence shown here is derived from an EMBL/GenBank/DDBJ whole genome shotgun (WGS) entry which is preliminary data.</text>
</comment>
<dbReference type="Proteomes" id="UP001314170">
    <property type="component" value="Unassembled WGS sequence"/>
</dbReference>
<dbReference type="InterPro" id="IPR004963">
    <property type="entry name" value="PAE/NOTUM"/>
</dbReference>
<keyword evidence="4" id="KW-0964">Secreted</keyword>
<evidence type="ECO:0000313" key="6">
    <source>
        <dbReference type="EMBL" id="CAK7357258.1"/>
    </source>
</evidence>
<evidence type="ECO:0000256" key="4">
    <source>
        <dbReference type="ARBA" id="ARBA00022512"/>
    </source>
</evidence>
<name>A0AAV1SWL5_9ROSI</name>
<proteinExistence type="inferred from homology"/>
<dbReference type="AlphaFoldDB" id="A0AAV1SWL5"/>
<evidence type="ECO:0000256" key="1">
    <source>
        <dbReference type="ARBA" id="ARBA00003534"/>
    </source>
</evidence>
<organism evidence="6 7">
    <name type="scientific">Dovyalis caffra</name>
    <dbReference type="NCBI Taxonomy" id="77055"/>
    <lineage>
        <taxon>Eukaryota</taxon>
        <taxon>Viridiplantae</taxon>
        <taxon>Streptophyta</taxon>
        <taxon>Embryophyta</taxon>
        <taxon>Tracheophyta</taxon>
        <taxon>Spermatophyta</taxon>
        <taxon>Magnoliopsida</taxon>
        <taxon>eudicotyledons</taxon>
        <taxon>Gunneridae</taxon>
        <taxon>Pentapetalae</taxon>
        <taxon>rosids</taxon>
        <taxon>fabids</taxon>
        <taxon>Malpighiales</taxon>
        <taxon>Salicaceae</taxon>
        <taxon>Flacourtieae</taxon>
        <taxon>Dovyalis</taxon>
    </lineage>
</organism>
<dbReference type="GO" id="GO:0071555">
    <property type="term" value="P:cell wall organization"/>
    <property type="evidence" value="ECO:0007669"/>
    <property type="project" value="UniProtKB-KW"/>
</dbReference>
<dbReference type="Pfam" id="PF03283">
    <property type="entry name" value="PAE"/>
    <property type="match status" value="4"/>
</dbReference>
<evidence type="ECO:0000256" key="2">
    <source>
        <dbReference type="ARBA" id="ARBA00004191"/>
    </source>
</evidence>
<reference evidence="6 7" key="1">
    <citation type="submission" date="2024-01" db="EMBL/GenBank/DDBJ databases">
        <authorList>
            <person name="Waweru B."/>
        </authorList>
    </citation>
    <scope>NUCLEOTIDE SEQUENCE [LARGE SCALE GENOMIC DNA]</scope>
</reference>
<evidence type="ECO:0000256" key="3">
    <source>
        <dbReference type="ARBA" id="ARBA00005784"/>
    </source>
</evidence>
<comment type="similarity">
    <text evidence="3">Belongs to the pectinacetylesterase family.</text>
</comment>
<evidence type="ECO:0000256" key="5">
    <source>
        <dbReference type="ARBA" id="ARBA00023316"/>
    </source>
</evidence>
<evidence type="ECO:0008006" key="8">
    <source>
        <dbReference type="Google" id="ProtNLM"/>
    </source>
</evidence>
<dbReference type="GO" id="GO:0009505">
    <property type="term" value="C:plant-type cell wall"/>
    <property type="evidence" value="ECO:0007669"/>
    <property type="project" value="TreeGrafter"/>
</dbReference>
<sequence>MSVGSPCVLCSAKQRRKMLDSRLGQWLKLLVSLLLLLKTQGVYVGITYVKNAVAKGAVCLDGSPPAYHWDKGFGTGINSWLINFEGGGWCNNVTTCLSRKKTHLGSSKLMGQKIAFSGIMNNKRQFNPDFYNWNRVKIRYCDGSSFTGDVQAVNPATNLHFRGARIWLAVMEDLLAKGLKNAENALLSGCSAGGLASILHCDSFHALLRMGTKVKCLSDAGYFINVKDVSGAPHVQSYFNQIVTLHGSAKNLPLSCTSRLKPSLCFFPQYVAPQVRTPLFILNAAYDSWQIKNILAPSIADPRGAWNSCKLDINNCSPLQLKAMQDFRLQFLNALNRATNSSSRGLYIDSCYAHCQTETQATWFTADSPVLAKMKIAKAVGDWFYDRNPFQKIDCPYPCNPTCQNNGLAPPNNPEKRPPNGSAASVNMSLLLCGLLMLIGVMLEMTDSRLRQRLSVIVCLLILLKTGGVSVEITYVNSAVAKGAVCLDGSPPAYHFDKGFGEGINNWLIQIEVSPSVSPTLLEPQESSARYFVSVFLAMDSQEGAWCKDIKSCLSRKNTASGSSKKMKKQMGFSGILSRQQKSNPDFYNWNRIKVRYCDGSSFTGNVEVVDPVTNLHFRGARVWLAVIEDLLAKGMKNAQNNAKVKCISDAGFFIHEKDVSGQQRIETFYNEVVATHTIAKAVGDWFYERRNVHMIDCVCPCNPTCHKIVSDSLLDEEEDEDEEQEVEID</sequence>
<dbReference type="PANTHER" id="PTHR21562:SF93">
    <property type="entry name" value="PECTIN ACETYLESTERASE 8"/>
    <property type="match status" value="1"/>
</dbReference>